<dbReference type="AlphaFoldDB" id="A0A4V1AB35"/>
<proteinExistence type="predicted"/>
<name>A0A4V1AB35_HYDPS</name>
<evidence type="ECO:0000313" key="3">
    <source>
        <dbReference type="EMBL" id="QBM26583.1"/>
    </source>
</evidence>
<feature type="compositionally biased region" description="Gly residues" evidence="1">
    <location>
        <begin position="481"/>
        <end position="497"/>
    </location>
</feature>
<keyword evidence="4" id="KW-1185">Reference proteome</keyword>
<feature type="region of interest" description="Disordered" evidence="1">
    <location>
        <begin position="475"/>
        <end position="497"/>
    </location>
</feature>
<feature type="domain" description="DUF4178" evidence="2">
    <location>
        <begin position="63"/>
        <end position="200"/>
    </location>
</feature>
<dbReference type="InterPro" id="IPR025235">
    <property type="entry name" value="DUF4178"/>
</dbReference>
<protein>
    <recommendedName>
        <fullName evidence="2">DUF4178 domain-containing protein</fullName>
    </recommendedName>
</protein>
<evidence type="ECO:0000256" key="1">
    <source>
        <dbReference type="SAM" id="MobiDB-lite"/>
    </source>
</evidence>
<accession>A0A4V1AB35</accession>
<sequence>MAEGTQRRYEAPCPGCGAPVPFQSAQSTHAVCAYCHSSVVRQADALARLGRIADEFTDYSPLKIGATGQWRGKAFTLVGRLQLGNAAARWTEWQVVFDDQGLGSLSEDNGSFVFSVPRKVSGSLPAFKDWRVGRSHVLGGETFAVGAVTEASVLAAQGELSHLPEPGKVFGVVELRNDAGSVCSIDYASEPPAVWLGAQVPLDELQLAGLAGDSVRKDEGRHFNCPNCAARLEVKLETTKSMSCPSCDALIDLSAGIGGELKHAIQDEPVRPLIPLGTVGQLRGASWQVVGYQHRSGTEPGEDEVFAWQEYLLYNRKEGFQFLVDAEDGWSLVKPATGAPTVASGGKTATYLGKRYQLQYSYRAETQYVAGEFYWKVERGQVTENSDYASGQHLLSLEKSRDEWTWSVGERLDSATVAKAFKLDQKKDLFKRGDATPLSSDGWSVGKVVLFVVAVLIVVMLERGCDDCDPQVENCSSTSGRWGGGSYGGSSSGGWHK</sequence>
<dbReference type="RefSeq" id="WP_133155685.1">
    <property type="nucleotide sequence ID" value="NZ_CP037867.1"/>
</dbReference>
<evidence type="ECO:0000313" key="4">
    <source>
        <dbReference type="Proteomes" id="UP000293912"/>
    </source>
</evidence>
<feature type="domain" description="DUF4178" evidence="2">
    <location>
        <begin position="276"/>
        <end position="413"/>
    </location>
</feature>
<evidence type="ECO:0000259" key="2">
    <source>
        <dbReference type="Pfam" id="PF13785"/>
    </source>
</evidence>
<reference evidence="3 4" key="1">
    <citation type="submission" date="2019-03" db="EMBL/GenBank/DDBJ databases">
        <authorList>
            <person name="Sebastian G."/>
            <person name="Baumann P."/>
            <person name="Ruckert C."/>
            <person name="Kalinowski J."/>
            <person name="Nebel B."/>
            <person name="Takors R."/>
            <person name="Blombach B."/>
        </authorList>
    </citation>
    <scope>NUCLEOTIDE SEQUENCE [LARGE SCALE GENOMIC DNA]</scope>
    <source>
        <strain evidence="3 4">DSM 1084</strain>
    </source>
</reference>
<dbReference type="KEGG" id="hpse:HPF_02745"/>
<dbReference type="Pfam" id="PF13785">
    <property type="entry name" value="DUF4178"/>
    <property type="match status" value="2"/>
</dbReference>
<dbReference type="EMBL" id="CP037867">
    <property type="protein sequence ID" value="QBM26583.1"/>
    <property type="molecule type" value="Genomic_DNA"/>
</dbReference>
<organism evidence="3 4">
    <name type="scientific">Hydrogenophaga pseudoflava</name>
    <name type="common">Pseudomonas carboxydoflava</name>
    <dbReference type="NCBI Taxonomy" id="47421"/>
    <lineage>
        <taxon>Bacteria</taxon>
        <taxon>Pseudomonadati</taxon>
        <taxon>Pseudomonadota</taxon>
        <taxon>Betaproteobacteria</taxon>
        <taxon>Burkholderiales</taxon>
        <taxon>Comamonadaceae</taxon>
        <taxon>Hydrogenophaga</taxon>
    </lineage>
</organism>
<dbReference type="Proteomes" id="UP000293912">
    <property type="component" value="Chromosome"/>
</dbReference>
<gene>
    <name evidence="3" type="ORF">HPF_02745</name>
</gene>